<keyword evidence="4" id="KW-1185">Reference proteome</keyword>
<dbReference type="PANTHER" id="PTHR44516:SF11">
    <property type="entry name" value="2-METHYL-6-PHYTYL-1,4-HYDROQUINONE METHYLTRANSFERASE 2, CHLOROPLASTIC"/>
    <property type="match status" value="1"/>
</dbReference>
<dbReference type="EMBL" id="JAPDDP010000064">
    <property type="protein sequence ID" value="MDA0183925.1"/>
    <property type="molecule type" value="Genomic_DNA"/>
</dbReference>
<reference evidence="3" key="1">
    <citation type="submission" date="2022-10" db="EMBL/GenBank/DDBJ databases">
        <title>The WGS of Solirubrobacter phytolaccae KCTC 29190.</title>
        <authorList>
            <person name="Jiang Z."/>
        </authorList>
    </citation>
    <scope>NUCLEOTIDE SEQUENCE</scope>
    <source>
        <strain evidence="3">KCTC 29190</strain>
    </source>
</reference>
<evidence type="ECO:0000313" key="3">
    <source>
        <dbReference type="EMBL" id="MDA0183925.1"/>
    </source>
</evidence>
<name>A0A9X3NC31_9ACTN</name>
<evidence type="ECO:0000256" key="1">
    <source>
        <dbReference type="SAM" id="Phobius"/>
    </source>
</evidence>
<feature type="domain" description="MPBQ/MBSQ family SAM-binding methyltransferase profile" evidence="2">
    <location>
        <begin position="2"/>
        <end position="205"/>
    </location>
</feature>
<dbReference type="AlphaFoldDB" id="A0A9X3NC31"/>
<dbReference type="Pfam" id="PF08241">
    <property type="entry name" value="Methyltransf_11"/>
    <property type="match status" value="1"/>
</dbReference>
<dbReference type="InterPro" id="IPR031164">
    <property type="entry name" value="SAM_MPBQ_MSBQ_MT"/>
</dbReference>
<evidence type="ECO:0000313" key="4">
    <source>
        <dbReference type="Proteomes" id="UP001147653"/>
    </source>
</evidence>
<sequence>MRLIQHKREAFWFYRFLSLGYDRWVNPLFWTTEMRALALDAAHLEPGQQVLDAGAGTGFTTEGIVARVDAADVTMLDQSPHQLQRSRTKPALAACPRMIGDAEALPFEDDRFDRYVSAGSIEYWPDPQQGIAEAYRVTRAGGTALVIGPVRPANRVARALAEAWMLFPPAEDYTGWMETAGFTDVRTVSLAPDWYRDQRVPYALAVSGVKPAPGPSPAARAAPAEESPASPLKFAVRFVAGSAAGAAFVPIAAVLAFRARRARRAAAT</sequence>
<dbReference type="InterPro" id="IPR044649">
    <property type="entry name" value="MPBQ/MSBQ_MT"/>
</dbReference>
<dbReference type="InterPro" id="IPR029063">
    <property type="entry name" value="SAM-dependent_MTases_sf"/>
</dbReference>
<keyword evidence="3" id="KW-0808">Transferase</keyword>
<dbReference type="InterPro" id="IPR013216">
    <property type="entry name" value="Methyltransf_11"/>
</dbReference>
<evidence type="ECO:0000259" key="2">
    <source>
        <dbReference type="PROSITE" id="PS51734"/>
    </source>
</evidence>
<keyword evidence="3" id="KW-0489">Methyltransferase</keyword>
<dbReference type="SUPFAM" id="SSF53335">
    <property type="entry name" value="S-adenosyl-L-methionine-dependent methyltransferases"/>
    <property type="match status" value="1"/>
</dbReference>
<keyword evidence="1" id="KW-0472">Membrane</keyword>
<dbReference type="Gene3D" id="3.40.50.150">
    <property type="entry name" value="Vaccinia Virus protein VP39"/>
    <property type="match status" value="1"/>
</dbReference>
<dbReference type="PANTHER" id="PTHR44516">
    <property type="entry name" value="2-METHYL-6-PHYTYL-1,4-HYDROQUINONE METHYLTRANSFERASE, CHLOROPLASTIC"/>
    <property type="match status" value="1"/>
</dbReference>
<dbReference type="Proteomes" id="UP001147653">
    <property type="component" value="Unassembled WGS sequence"/>
</dbReference>
<feature type="transmembrane region" description="Helical" evidence="1">
    <location>
        <begin position="234"/>
        <end position="257"/>
    </location>
</feature>
<dbReference type="GO" id="GO:0051741">
    <property type="term" value="F:2-methyl-6-phytyl-1,4-benzoquinone methyltransferase activity"/>
    <property type="evidence" value="ECO:0007669"/>
    <property type="project" value="InterPro"/>
</dbReference>
<dbReference type="GO" id="GO:0032259">
    <property type="term" value="P:methylation"/>
    <property type="evidence" value="ECO:0007669"/>
    <property type="project" value="UniProtKB-KW"/>
</dbReference>
<dbReference type="CDD" id="cd02440">
    <property type="entry name" value="AdoMet_MTases"/>
    <property type="match status" value="1"/>
</dbReference>
<proteinExistence type="predicted"/>
<keyword evidence="1" id="KW-0812">Transmembrane</keyword>
<protein>
    <submittedName>
        <fullName evidence="3">Methyltransferase domain-containing protein</fullName>
    </submittedName>
</protein>
<comment type="caution">
    <text evidence="3">The sequence shown here is derived from an EMBL/GenBank/DDBJ whole genome shotgun (WGS) entry which is preliminary data.</text>
</comment>
<gene>
    <name evidence="3" type="ORF">OJ997_26700</name>
</gene>
<organism evidence="3 4">
    <name type="scientific">Solirubrobacter phytolaccae</name>
    <dbReference type="NCBI Taxonomy" id="1404360"/>
    <lineage>
        <taxon>Bacteria</taxon>
        <taxon>Bacillati</taxon>
        <taxon>Actinomycetota</taxon>
        <taxon>Thermoleophilia</taxon>
        <taxon>Solirubrobacterales</taxon>
        <taxon>Solirubrobacteraceae</taxon>
        <taxon>Solirubrobacter</taxon>
    </lineage>
</organism>
<keyword evidence="1" id="KW-1133">Transmembrane helix</keyword>
<dbReference type="RefSeq" id="WP_270028339.1">
    <property type="nucleotide sequence ID" value="NZ_JAPDDP010000064.1"/>
</dbReference>
<accession>A0A9X3NC31</accession>
<dbReference type="PROSITE" id="PS51734">
    <property type="entry name" value="SAM_MPBQ_MSBQ_MT"/>
    <property type="match status" value="1"/>
</dbReference>